<dbReference type="AlphaFoldDB" id="A0AAV6I6R7"/>
<name>A0AAV6I6R7_9ERIC</name>
<organism evidence="1 2">
    <name type="scientific">Rhododendron griersonianum</name>
    <dbReference type="NCBI Taxonomy" id="479676"/>
    <lineage>
        <taxon>Eukaryota</taxon>
        <taxon>Viridiplantae</taxon>
        <taxon>Streptophyta</taxon>
        <taxon>Embryophyta</taxon>
        <taxon>Tracheophyta</taxon>
        <taxon>Spermatophyta</taxon>
        <taxon>Magnoliopsida</taxon>
        <taxon>eudicotyledons</taxon>
        <taxon>Gunneridae</taxon>
        <taxon>Pentapetalae</taxon>
        <taxon>asterids</taxon>
        <taxon>Ericales</taxon>
        <taxon>Ericaceae</taxon>
        <taxon>Ericoideae</taxon>
        <taxon>Rhodoreae</taxon>
        <taxon>Rhododendron</taxon>
    </lineage>
</organism>
<gene>
    <name evidence="1" type="ORF">RHGRI_035185</name>
</gene>
<sequence>MSVNTPLPADSVIGKRIGDGEGLFSDAIILQRQSLDDRFSRPSSSMTGSVVSWSALDFGLWHLHQNLEATAVKWGEFIIRTHLQMVLQSLPLLLSVSGKDH</sequence>
<accession>A0AAV6I6R7</accession>
<proteinExistence type="predicted"/>
<evidence type="ECO:0000313" key="2">
    <source>
        <dbReference type="Proteomes" id="UP000823749"/>
    </source>
</evidence>
<evidence type="ECO:0000313" key="1">
    <source>
        <dbReference type="EMBL" id="KAG5523273.1"/>
    </source>
</evidence>
<comment type="caution">
    <text evidence="1">The sequence shown here is derived from an EMBL/GenBank/DDBJ whole genome shotgun (WGS) entry which is preliminary data.</text>
</comment>
<dbReference type="EMBL" id="JACTNZ010000012">
    <property type="protein sequence ID" value="KAG5523273.1"/>
    <property type="molecule type" value="Genomic_DNA"/>
</dbReference>
<dbReference type="Proteomes" id="UP000823749">
    <property type="component" value="Chromosome 12"/>
</dbReference>
<reference evidence="1" key="1">
    <citation type="submission" date="2020-08" db="EMBL/GenBank/DDBJ databases">
        <title>Plant Genome Project.</title>
        <authorList>
            <person name="Zhang R.-G."/>
        </authorList>
    </citation>
    <scope>NUCLEOTIDE SEQUENCE</scope>
    <source>
        <strain evidence="1">WSP0</strain>
        <tissue evidence="1">Leaf</tissue>
    </source>
</reference>
<keyword evidence="2" id="KW-1185">Reference proteome</keyword>
<protein>
    <submittedName>
        <fullName evidence="1">Uncharacterized protein</fullName>
    </submittedName>
</protein>